<dbReference type="Proteomes" id="UP000468707">
    <property type="component" value="Unassembled WGS sequence"/>
</dbReference>
<evidence type="ECO:0000313" key="2">
    <source>
        <dbReference type="Proteomes" id="UP000468707"/>
    </source>
</evidence>
<keyword evidence="2" id="KW-1185">Reference proteome</keyword>
<name>A0A6I5KZZ5_9FLAO</name>
<accession>A0A6I5KZZ5</accession>
<evidence type="ECO:0008006" key="3">
    <source>
        <dbReference type="Google" id="ProtNLM"/>
    </source>
</evidence>
<gene>
    <name evidence="1" type="ORF">GTK07_07040</name>
</gene>
<proteinExistence type="predicted"/>
<dbReference type="RefSeq" id="WP_163634500.1">
    <property type="nucleotide sequence ID" value="NZ_JAAAMI010000003.1"/>
</dbReference>
<organism evidence="1 2">
    <name type="scientific">Flagellimonas sediminis</name>
    <dbReference type="NCBI Taxonomy" id="2696468"/>
    <lineage>
        <taxon>Bacteria</taxon>
        <taxon>Pseudomonadati</taxon>
        <taxon>Bacteroidota</taxon>
        <taxon>Flavobacteriia</taxon>
        <taxon>Flavobacteriales</taxon>
        <taxon>Flavobacteriaceae</taxon>
        <taxon>Flagellimonas</taxon>
    </lineage>
</organism>
<comment type="caution">
    <text evidence="1">The sequence shown here is derived from an EMBL/GenBank/DDBJ whole genome shotgun (WGS) entry which is preliminary data.</text>
</comment>
<evidence type="ECO:0000313" key="1">
    <source>
        <dbReference type="EMBL" id="NDV43081.1"/>
    </source>
</evidence>
<sequence>MGYQLYDINGQIVTQHNLQDKGVWCRKGASKEVVFVDKFGQDLGLIINPAKQDDPFVPDLLNTTNGLLADLKTQNTPFFQAKPRFNYDPQYTVVFNGKDRGRYKEKYPEIEIYFAVDWQAIKFKGSNTIEVKPMTGIWFIPFPKLDALLDEAPFHYYVQRRHDQLGNAKGSYVLYLLNPMFKQVK</sequence>
<reference evidence="1 2" key="1">
    <citation type="submission" date="2020-01" db="EMBL/GenBank/DDBJ databases">
        <title>Muricauda sediminis sp.nov. 40Bstr401.</title>
        <authorList>
            <person name="Xue Z."/>
            <person name="Zhu S."/>
            <person name="Ren N."/>
            <person name="Chen T."/>
            <person name="Chen X."/>
            <person name="Chen J."/>
            <person name="Yang J."/>
        </authorList>
    </citation>
    <scope>NUCLEOTIDE SEQUENCE [LARGE SCALE GENOMIC DNA]</scope>
    <source>
        <strain evidence="1 2">40Bstr401</strain>
    </source>
</reference>
<protein>
    <recommendedName>
        <fullName evidence="3">WG repeat-containing protein</fullName>
    </recommendedName>
</protein>
<dbReference type="AlphaFoldDB" id="A0A6I5KZZ5"/>
<dbReference type="EMBL" id="JAAAMI010000003">
    <property type="protein sequence ID" value="NDV43081.1"/>
    <property type="molecule type" value="Genomic_DNA"/>
</dbReference>